<protein>
    <submittedName>
        <fullName evidence="1">Uncharacterized protein</fullName>
    </submittedName>
</protein>
<dbReference type="Proteomes" id="UP000004968">
    <property type="component" value="Unassembled WGS sequence"/>
</dbReference>
<proteinExistence type="predicted"/>
<comment type="caution">
    <text evidence="1">The sequence shown here is derived from an EMBL/GenBank/DDBJ whole genome shotgun (WGS) entry which is preliminary data.</text>
</comment>
<accession>D3A9G4</accession>
<name>D3A9G4_9FIRM</name>
<evidence type="ECO:0000313" key="1">
    <source>
        <dbReference type="EMBL" id="EFD01523.1"/>
    </source>
</evidence>
<dbReference type="EMBL" id="ACIO01000017">
    <property type="protein sequence ID" value="EFD01523.1"/>
    <property type="molecule type" value="Genomic_DNA"/>
</dbReference>
<dbReference type="HOGENOM" id="CLU_3271229_0_0_9"/>
<sequence length="41" mass="4594">MVLRKKSGLQHLCTGRRESNCTGRRTGSGIRIKGFRRGNCC</sequence>
<reference evidence="1 2" key="1">
    <citation type="submission" date="2010-01" db="EMBL/GenBank/DDBJ databases">
        <authorList>
            <person name="Weinstock G."/>
            <person name="Sodergren E."/>
            <person name="Clifton S."/>
            <person name="Fulton L."/>
            <person name="Fulton B."/>
            <person name="Courtney L."/>
            <person name="Fronick C."/>
            <person name="Harrison M."/>
            <person name="Strong C."/>
            <person name="Farmer C."/>
            <person name="Delahaunty K."/>
            <person name="Markovic C."/>
            <person name="Hall O."/>
            <person name="Minx P."/>
            <person name="Tomlinson C."/>
            <person name="Mitreva M."/>
            <person name="Nelson J."/>
            <person name="Hou S."/>
            <person name="Wollam A."/>
            <person name="Pepin K.H."/>
            <person name="Johnson M."/>
            <person name="Bhonagiri V."/>
            <person name="Nash W.E."/>
            <person name="Warren W."/>
            <person name="Chinwalla A."/>
            <person name="Mardis E.R."/>
            <person name="Wilson R.K."/>
        </authorList>
    </citation>
    <scope>NUCLEOTIDE SEQUENCE [LARGE SCALE GENOMIC DNA]</scope>
    <source>
        <strain evidence="1 2">DSM 13479</strain>
    </source>
</reference>
<gene>
    <name evidence="1" type="ORF">CLOSTHATH_00235</name>
</gene>
<evidence type="ECO:0000313" key="2">
    <source>
        <dbReference type="Proteomes" id="UP000004968"/>
    </source>
</evidence>
<dbReference type="AlphaFoldDB" id="D3A9G4"/>
<organism evidence="1 2">
    <name type="scientific">Hungatella hathewayi DSM 13479</name>
    <dbReference type="NCBI Taxonomy" id="566550"/>
    <lineage>
        <taxon>Bacteria</taxon>
        <taxon>Bacillati</taxon>
        <taxon>Bacillota</taxon>
        <taxon>Clostridia</taxon>
        <taxon>Lachnospirales</taxon>
        <taxon>Lachnospiraceae</taxon>
        <taxon>Hungatella</taxon>
    </lineage>
</organism>